<dbReference type="STRING" id="642227.HA49_09535"/>
<dbReference type="PANTHER" id="PTHR36151:SF3">
    <property type="entry name" value="ER-BOUND OXYGENASE MPAB_MPAB'_RUBBER OXYGENASE CATALYTIC DOMAIN-CONTAINING PROTEIN"/>
    <property type="match status" value="1"/>
</dbReference>
<dbReference type="AlphaFoldDB" id="A0A095T9T7"/>
<protein>
    <submittedName>
        <fullName evidence="2">Histidine kinase</fullName>
    </submittedName>
</protein>
<keyword evidence="2" id="KW-0808">Transferase</keyword>
<dbReference type="PANTHER" id="PTHR36151">
    <property type="entry name" value="BLR2777 PROTEIN"/>
    <property type="match status" value="1"/>
</dbReference>
<keyword evidence="3" id="KW-1185">Reference proteome</keyword>
<proteinExistence type="predicted"/>
<reference evidence="2" key="1">
    <citation type="submission" date="2014-12" db="EMBL/GenBank/DDBJ databases">
        <title>The draft genome of the Tatumella morbirosei type strain, LMG23360T isolated from pineapple rot.</title>
        <authorList>
            <person name="Smits T.H."/>
            <person name="Palmer M."/>
            <person name="Venter S.N."/>
            <person name="Duffy B."/>
            <person name="Steenkamp E.T."/>
            <person name="Chan W.Y."/>
            <person name="Coutinho T.A."/>
            <person name="Coetzee M.P."/>
            <person name="De Maayer P."/>
        </authorList>
    </citation>
    <scope>NUCLEOTIDE SEQUENCE [LARGE SCALE GENOMIC DNA]</scope>
    <source>
        <strain evidence="2">LMG 23360</strain>
    </source>
</reference>
<keyword evidence="2" id="KW-0418">Kinase</keyword>
<gene>
    <name evidence="2" type="ORF">HA49_09535</name>
</gene>
<accession>A0A095T9T7</accession>
<evidence type="ECO:0000313" key="2">
    <source>
        <dbReference type="EMBL" id="KGD73497.1"/>
    </source>
</evidence>
<evidence type="ECO:0000313" key="3">
    <source>
        <dbReference type="Proteomes" id="UP000029577"/>
    </source>
</evidence>
<dbReference type="Proteomes" id="UP000029577">
    <property type="component" value="Unassembled WGS sequence"/>
</dbReference>
<comment type="caution">
    <text evidence="2">The sequence shown here is derived from an EMBL/GenBank/DDBJ whole genome shotgun (WGS) entry which is preliminary data.</text>
</comment>
<dbReference type="OrthoDB" id="108890at2"/>
<name>A0A095T9T7_9GAMM</name>
<feature type="domain" description="ER-bound oxygenase mpaB/mpaB'/Rubber oxygenase catalytic" evidence="1">
    <location>
        <begin position="43"/>
        <end position="267"/>
    </location>
</feature>
<dbReference type="eggNOG" id="COG3662">
    <property type="taxonomic scope" value="Bacteria"/>
</dbReference>
<evidence type="ECO:0000259" key="1">
    <source>
        <dbReference type="Pfam" id="PF09995"/>
    </source>
</evidence>
<dbReference type="RefSeq" id="WP_038019667.1">
    <property type="nucleotide sequence ID" value="NZ_JPKR02000002.1"/>
</dbReference>
<dbReference type="Pfam" id="PF09995">
    <property type="entry name" value="MPAB_Lcp_cat"/>
    <property type="match status" value="1"/>
</dbReference>
<dbReference type="GO" id="GO:0016301">
    <property type="term" value="F:kinase activity"/>
    <property type="evidence" value="ECO:0007669"/>
    <property type="project" value="UniProtKB-KW"/>
</dbReference>
<dbReference type="GO" id="GO:0016491">
    <property type="term" value="F:oxidoreductase activity"/>
    <property type="evidence" value="ECO:0007669"/>
    <property type="project" value="InterPro"/>
</dbReference>
<dbReference type="InterPro" id="IPR018713">
    <property type="entry name" value="MPAB/Lcp_cat_dom"/>
</dbReference>
<dbReference type="EMBL" id="JPKR02000002">
    <property type="protein sequence ID" value="KGD73497.1"/>
    <property type="molecule type" value="Genomic_DNA"/>
</dbReference>
<organism evidence="2 3">
    <name type="scientific">Tatumella morbirosei</name>
    <dbReference type="NCBI Taxonomy" id="642227"/>
    <lineage>
        <taxon>Bacteria</taxon>
        <taxon>Pseudomonadati</taxon>
        <taxon>Pseudomonadota</taxon>
        <taxon>Gammaproteobacteria</taxon>
        <taxon>Enterobacterales</taxon>
        <taxon>Erwiniaceae</taxon>
        <taxon>Tatumella</taxon>
    </lineage>
</organism>
<sequence>MINVIRDKIARQVYRLNGLSLNEFDLTRPVGDPGLFGPDSMVWTVHGDFSSMMCGGIAALLLQMQHPSALAGVWDHSDFRSDLFGRLRRTSQFIAVTSFGNRQDAEFLIDKVRRIHLRVSGINPDGEQYQASDPGLLRWVHVAETSSFLAAHLRYKNPSLSVAEQNRYYAEASLTGHALGATDLPLTVSDVEDYLASMRPQLRTDERTLEVSRLLFSAPAPSKAARPVMNIMLRAGADLLPVWTQVPGVPLRSARQQAATRYSMHCIARLLRWSIRQGAWHKAMQRVGRIS</sequence>